<proteinExistence type="predicted"/>
<keyword evidence="2" id="KW-1185">Reference proteome</keyword>
<gene>
    <name evidence="1" type="ORF">PG991_012141</name>
</gene>
<evidence type="ECO:0000313" key="2">
    <source>
        <dbReference type="Proteomes" id="UP001396898"/>
    </source>
</evidence>
<evidence type="ECO:0000313" key="1">
    <source>
        <dbReference type="EMBL" id="KAK8005844.1"/>
    </source>
</evidence>
<dbReference type="EMBL" id="JAQQWI010000017">
    <property type="protein sequence ID" value="KAK8005844.1"/>
    <property type="molecule type" value="Genomic_DNA"/>
</dbReference>
<accession>A0ABR1R9W6</accession>
<name>A0ABR1R9W6_9PEZI</name>
<reference evidence="1 2" key="1">
    <citation type="submission" date="2023-01" db="EMBL/GenBank/DDBJ databases">
        <title>Analysis of 21 Apiospora genomes using comparative genomics revels a genus with tremendous synthesis potential of carbohydrate active enzymes and secondary metabolites.</title>
        <authorList>
            <person name="Sorensen T."/>
        </authorList>
    </citation>
    <scope>NUCLEOTIDE SEQUENCE [LARGE SCALE GENOMIC DNA]</scope>
    <source>
        <strain evidence="1 2">CBS 20057</strain>
    </source>
</reference>
<dbReference type="Proteomes" id="UP001396898">
    <property type="component" value="Unassembled WGS sequence"/>
</dbReference>
<protein>
    <submittedName>
        <fullName evidence="1">Uncharacterized protein</fullName>
    </submittedName>
</protein>
<comment type="caution">
    <text evidence="1">The sequence shown here is derived from an EMBL/GenBank/DDBJ whole genome shotgun (WGS) entry which is preliminary data.</text>
</comment>
<sequence>MPTERQTEMFWGLFYGDNDTPGLTMPEWADLLFSAASNAEGIDLAQGMIDLRLIDHDELYPWDDHN</sequence>
<organism evidence="1 2">
    <name type="scientific">Apiospora marii</name>
    <dbReference type="NCBI Taxonomy" id="335849"/>
    <lineage>
        <taxon>Eukaryota</taxon>
        <taxon>Fungi</taxon>
        <taxon>Dikarya</taxon>
        <taxon>Ascomycota</taxon>
        <taxon>Pezizomycotina</taxon>
        <taxon>Sordariomycetes</taxon>
        <taxon>Xylariomycetidae</taxon>
        <taxon>Amphisphaeriales</taxon>
        <taxon>Apiosporaceae</taxon>
        <taxon>Apiospora</taxon>
    </lineage>
</organism>